<dbReference type="AlphaFoldDB" id="A0A0D2J070"/>
<protein>
    <submittedName>
        <fullName evidence="2">Uncharacterized protein</fullName>
    </submittedName>
</protein>
<dbReference type="STRING" id="145388.A0A0D2J070"/>
<keyword evidence="3" id="KW-1185">Reference proteome</keyword>
<gene>
    <name evidence="2" type="ORF">MNEG_14479</name>
</gene>
<organism evidence="2 3">
    <name type="scientific">Monoraphidium neglectum</name>
    <dbReference type="NCBI Taxonomy" id="145388"/>
    <lineage>
        <taxon>Eukaryota</taxon>
        <taxon>Viridiplantae</taxon>
        <taxon>Chlorophyta</taxon>
        <taxon>core chlorophytes</taxon>
        <taxon>Chlorophyceae</taxon>
        <taxon>CS clade</taxon>
        <taxon>Sphaeropleales</taxon>
        <taxon>Selenastraceae</taxon>
        <taxon>Monoraphidium</taxon>
    </lineage>
</organism>
<feature type="compositionally biased region" description="Gly residues" evidence="1">
    <location>
        <begin position="7"/>
        <end position="22"/>
    </location>
</feature>
<accession>A0A0D2J070</accession>
<reference evidence="2 3" key="1">
    <citation type="journal article" date="2013" name="BMC Genomics">
        <title>Reconstruction of the lipid metabolism for the microalga Monoraphidium neglectum from its genome sequence reveals characteristics suitable for biofuel production.</title>
        <authorList>
            <person name="Bogen C."/>
            <person name="Al-Dilaimi A."/>
            <person name="Albersmeier A."/>
            <person name="Wichmann J."/>
            <person name="Grundmann M."/>
            <person name="Rupp O."/>
            <person name="Lauersen K.J."/>
            <person name="Blifernez-Klassen O."/>
            <person name="Kalinowski J."/>
            <person name="Goesmann A."/>
            <person name="Mussgnug J.H."/>
            <person name="Kruse O."/>
        </authorList>
    </citation>
    <scope>NUCLEOTIDE SEQUENCE [LARGE SCALE GENOMIC DNA]</scope>
    <source>
        <strain evidence="2 3">SAG 48.87</strain>
    </source>
</reference>
<name>A0A0D2J070_9CHLO</name>
<evidence type="ECO:0000313" key="2">
    <source>
        <dbReference type="EMBL" id="KIY93482.1"/>
    </source>
</evidence>
<dbReference type="KEGG" id="mng:MNEG_14479"/>
<evidence type="ECO:0000313" key="3">
    <source>
        <dbReference type="Proteomes" id="UP000054498"/>
    </source>
</evidence>
<dbReference type="GeneID" id="25732045"/>
<sequence>MRAVLGAGEGAPADGGGSGTDGSDGEGVHIVADAPDARFRRVAALMRSRDRQDKATAAALRREMRADKKARRRAREEAEGEGGAPVATLGGRGGASDSEGDGSSSGGGSGDEGERGPARAQAVARPDAAHRGMQRRSSGPAAGPAAEDKGAAAKAPAGALSLQQQEELALRLLRGRA</sequence>
<feature type="region of interest" description="Disordered" evidence="1">
    <location>
        <begin position="1"/>
        <end position="162"/>
    </location>
</feature>
<dbReference type="RefSeq" id="XP_013892502.1">
    <property type="nucleotide sequence ID" value="XM_014037048.1"/>
</dbReference>
<evidence type="ECO:0000256" key="1">
    <source>
        <dbReference type="SAM" id="MobiDB-lite"/>
    </source>
</evidence>
<feature type="compositionally biased region" description="Low complexity" evidence="1">
    <location>
        <begin position="152"/>
        <end position="162"/>
    </location>
</feature>
<dbReference type="EMBL" id="KK104737">
    <property type="protein sequence ID" value="KIY93482.1"/>
    <property type="molecule type" value="Genomic_DNA"/>
</dbReference>
<feature type="compositionally biased region" description="Basic and acidic residues" evidence="1">
    <location>
        <begin position="47"/>
        <end position="67"/>
    </location>
</feature>
<proteinExistence type="predicted"/>
<dbReference type="Proteomes" id="UP000054498">
    <property type="component" value="Unassembled WGS sequence"/>
</dbReference>